<accession>A0ABT6MJA6</accession>
<gene>
    <name evidence="1" type="ORF">M2280_005236</name>
</gene>
<dbReference type="RefSeq" id="WP_280763236.1">
    <property type="nucleotide sequence ID" value="NZ_JARXVC010000017.1"/>
</dbReference>
<proteinExistence type="predicted"/>
<evidence type="ECO:0000313" key="2">
    <source>
        <dbReference type="Proteomes" id="UP001160334"/>
    </source>
</evidence>
<reference evidence="1 2" key="1">
    <citation type="submission" date="2023-04" db="EMBL/GenBank/DDBJ databases">
        <title>Forest soil microbial communities from Buena Vista Peninsula, Colon Province, Panama.</title>
        <authorList>
            <person name="Bouskill N."/>
        </authorList>
    </citation>
    <scope>NUCLEOTIDE SEQUENCE [LARGE SCALE GENOMIC DNA]</scope>
    <source>
        <strain evidence="1 2">CFH S0262</strain>
    </source>
</reference>
<sequence length="120" mass="13346">MNRDRAIASIQDYAATRRAHLVADGDGDHASKTIIRFLGTVSAALWVRVPVVLDDFEAMWREALEDSASYERPLREIAQLRTLLDAAIASNSVPTLDVELFDLTVDGLERPRIAQLTLAR</sequence>
<dbReference type="Proteomes" id="UP001160334">
    <property type="component" value="Unassembled WGS sequence"/>
</dbReference>
<organism evidence="1 2">
    <name type="scientific">Prescottella agglutinans</name>
    <dbReference type="NCBI Taxonomy" id="1644129"/>
    <lineage>
        <taxon>Bacteria</taxon>
        <taxon>Bacillati</taxon>
        <taxon>Actinomycetota</taxon>
        <taxon>Actinomycetes</taxon>
        <taxon>Mycobacteriales</taxon>
        <taxon>Nocardiaceae</taxon>
        <taxon>Prescottella</taxon>
    </lineage>
</organism>
<keyword evidence="2" id="KW-1185">Reference proteome</keyword>
<name>A0ABT6MJA6_9NOCA</name>
<protein>
    <submittedName>
        <fullName evidence="1">Uncharacterized protein</fullName>
    </submittedName>
</protein>
<dbReference type="EMBL" id="JARXVC010000017">
    <property type="protein sequence ID" value="MDH6283985.1"/>
    <property type="molecule type" value="Genomic_DNA"/>
</dbReference>
<evidence type="ECO:0000313" key="1">
    <source>
        <dbReference type="EMBL" id="MDH6283985.1"/>
    </source>
</evidence>
<comment type="caution">
    <text evidence="1">The sequence shown here is derived from an EMBL/GenBank/DDBJ whole genome shotgun (WGS) entry which is preliminary data.</text>
</comment>